<organism evidence="4 5">
    <name type="scientific">Populus alba x Populus x berolinensis</name>
    <dbReference type="NCBI Taxonomy" id="444605"/>
    <lineage>
        <taxon>Eukaryota</taxon>
        <taxon>Viridiplantae</taxon>
        <taxon>Streptophyta</taxon>
        <taxon>Embryophyta</taxon>
        <taxon>Tracheophyta</taxon>
        <taxon>Spermatophyta</taxon>
        <taxon>Magnoliopsida</taxon>
        <taxon>eudicotyledons</taxon>
        <taxon>Gunneridae</taxon>
        <taxon>Pentapetalae</taxon>
        <taxon>rosids</taxon>
        <taxon>fabids</taxon>
        <taxon>Malpighiales</taxon>
        <taxon>Salicaceae</taxon>
        <taxon>Saliceae</taxon>
        <taxon>Populus</taxon>
    </lineage>
</organism>
<comment type="similarity">
    <text evidence="2">Belongs to the peptidase S8 family.</text>
</comment>
<dbReference type="InterPro" id="IPR036852">
    <property type="entry name" value="Peptidase_S8/S53_dom_sf"/>
</dbReference>
<dbReference type="AlphaFoldDB" id="A0AAD6QCF1"/>
<evidence type="ECO:0000256" key="3">
    <source>
        <dbReference type="ARBA" id="ARBA00022729"/>
    </source>
</evidence>
<dbReference type="Gene3D" id="3.40.50.200">
    <property type="entry name" value="Peptidase S8/S53 domain"/>
    <property type="match status" value="1"/>
</dbReference>
<comment type="subcellular location">
    <subcellularLocation>
        <location evidence="1">Secreted</location>
    </subcellularLocation>
</comment>
<gene>
    <name evidence="4" type="ORF">NC653_020410</name>
</gene>
<dbReference type="PANTHER" id="PTHR10795">
    <property type="entry name" value="PROPROTEIN CONVERTASE SUBTILISIN/KEXIN"/>
    <property type="match status" value="1"/>
</dbReference>
<dbReference type="SUPFAM" id="SSF52743">
    <property type="entry name" value="Subtilisin-like"/>
    <property type="match status" value="1"/>
</dbReference>
<evidence type="ECO:0000313" key="5">
    <source>
        <dbReference type="Proteomes" id="UP001164929"/>
    </source>
</evidence>
<keyword evidence="5" id="KW-1185">Reference proteome</keyword>
<reference evidence="4" key="1">
    <citation type="journal article" date="2023" name="Mol. Ecol. Resour.">
        <title>Chromosome-level genome assembly of a triploid poplar Populus alba 'Berolinensis'.</title>
        <authorList>
            <person name="Chen S."/>
            <person name="Yu Y."/>
            <person name="Wang X."/>
            <person name="Wang S."/>
            <person name="Zhang T."/>
            <person name="Zhou Y."/>
            <person name="He R."/>
            <person name="Meng N."/>
            <person name="Wang Y."/>
            <person name="Liu W."/>
            <person name="Liu Z."/>
            <person name="Liu J."/>
            <person name="Guo Q."/>
            <person name="Huang H."/>
            <person name="Sederoff R.R."/>
            <person name="Wang G."/>
            <person name="Qu G."/>
            <person name="Chen S."/>
        </authorList>
    </citation>
    <scope>NUCLEOTIDE SEQUENCE</scope>
    <source>
        <strain evidence="4">SC-2020</strain>
    </source>
</reference>
<dbReference type="GO" id="GO:0004252">
    <property type="term" value="F:serine-type endopeptidase activity"/>
    <property type="evidence" value="ECO:0007669"/>
    <property type="project" value="InterPro"/>
</dbReference>
<dbReference type="GO" id="GO:0006508">
    <property type="term" value="P:proteolysis"/>
    <property type="evidence" value="ECO:0007669"/>
    <property type="project" value="InterPro"/>
</dbReference>
<dbReference type="InterPro" id="IPR045051">
    <property type="entry name" value="SBT"/>
</dbReference>
<protein>
    <submittedName>
        <fullName evidence="4">Uncharacterized protein</fullName>
    </submittedName>
</protein>
<evidence type="ECO:0000256" key="1">
    <source>
        <dbReference type="ARBA" id="ARBA00004613"/>
    </source>
</evidence>
<comment type="caution">
    <text evidence="4">The sequence shown here is derived from an EMBL/GenBank/DDBJ whole genome shotgun (WGS) entry which is preliminary data.</text>
</comment>
<dbReference type="GO" id="GO:0005576">
    <property type="term" value="C:extracellular region"/>
    <property type="evidence" value="ECO:0007669"/>
    <property type="project" value="UniProtKB-SubCell"/>
</dbReference>
<sequence>MVKGKVVLWIQLVMDCQHKQEQQSVLYAGWMLQICGLQFPASHLGLSDGLDISKYATRLGIFLNFTILLCESANDVYVHSTNSIAFNRKPTATIFKSIQQGNDLAPYPELAAPGADILAAWSQGNSAAGLQGDIRVVRDSIISRTSSSLDDLMTTVFSMSAETNPEEEFAYGSGHINPVRVINPGLTYDAGEEDYVKFLRGQGYDNKQPRLVTGDDASCSEVTKEAVWKVESELPFFRLNCTV</sequence>
<dbReference type="Proteomes" id="UP001164929">
    <property type="component" value="Chromosome 8"/>
</dbReference>
<proteinExistence type="inferred from homology"/>
<keyword evidence="3" id="KW-0732">Signal</keyword>
<dbReference type="EMBL" id="JAQIZT010000008">
    <property type="protein sequence ID" value="KAJ6987171.1"/>
    <property type="molecule type" value="Genomic_DNA"/>
</dbReference>
<evidence type="ECO:0000256" key="2">
    <source>
        <dbReference type="ARBA" id="ARBA00011073"/>
    </source>
</evidence>
<accession>A0AAD6QCF1</accession>
<name>A0AAD6QCF1_9ROSI</name>
<evidence type="ECO:0000313" key="4">
    <source>
        <dbReference type="EMBL" id="KAJ6987171.1"/>
    </source>
</evidence>